<evidence type="ECO:0000313" key="3">
    <source>
        <dbReference type="EMBL" id="GAA5484053.1"/>
    </source>
</evidence>
<name>A0ABP9UW07_9BACT</name>
<proteinExistence type="predicted"/>
<gene>
    <name evidence="3" type="primary">pucA</name>
    <name evidence="3" type="ORF">Hsar01_03292</name>
</gene>
<dbReference type="PANTHER" id="PTHR30388:SF6">
    <property type="entry name" value="XANTHINE DEHYDROGENASE SUBUNIT A-RELATED"/>
    <property type="match status" value="1"/>
</dbReference>
<keyword evidence="4" id="KW-1185">Reference proteome</keyword>
<dbReference type="Pfam" id="PF13478">
    <property type="entry name" value="XdhC_C"/>
    <property type="match status" value="1"/>
</dbReference>
<dbReference type="Gene3D" id="3.40.50.720">
    <property type="entry name" value="NAD(P)-binding Rossmann-like Domain"/>
    <property type="match status" value="1"/>
</dbReference>
<sequence>MASHTSSILRQAAELSGETDRWALATLVQVTGSALRRPGARMLISDDGRLRGCLSGGCLEPEIARRASEVIATGRAALLEFDTRRHYGCDGTIVILIEPFPAALIEAGRLAAARKSFQLATPLQASSSLPTRILCEGESGADCFVESVDPPIRLLVAGAGTDALPLARLATALGWDFTYLLAHDDVPPDPQADLLRGEPGQSEIEIDARTAVIVMTHKFGRDVAWLTQFLAAAPPYLGLLGSRRRGSSILNELVSQSPDLIDVLDAVRTPIGLDLGGENPEDIALSICSEVQAALAGREARPLSEGSAPIHGRTEVPA</sequence>
<evidence type="ECO:0000313" key="4">
    <source>
        <dbReference type="Proteomes" id="UP001476282"/>
    </source>
</evidence>
<dbReference type="PANTHER" id="PTHR30388">
    <property type="entry name" value="ALDEHYDE OXIDOREDUCTASE MOLYBDENUM COFACTOR ASSEMBLY PROTEIN"/>
    <property type="match status" value="1"/>
</dbReference>
<evidence type="ECO:0000259" key="1">
    <source>
        <dbReference type="Pfam" id="PF02625"/>
    </source>
</evidence>
<dbReference type="EMBL" id="BAABRI010000020">
    <property type="protein sequence ID" value="GAA5484053.1"/>
    <property type="molecule type" value="Genomic_DNA"/>
</dbReference>
<protein>
    <submittedName>
        <fullName evidence="3">Xanthine dehydrogenase subunit A</fullName>
    </submittedName>
</protein>
<accession>A0ABP9UW07</accession>
<dbReference type="InterPro" id="IPR003777">
    <property type="entry name" value="XdhC_CoxI"/>
</dbReference>
<reference evidence="3 4" key="1">
    <citation type="submission" date="2024-02" db="EMBL/GenBank/DDBJ databases">
        <title>Haloferula sargassicola NBRC 104335.</title>
        <authorList>
            <person name="Ichikawa N."/>
            <person name="Katano-Makiyama Y."/>
            <person name="Hidaka K."/>
        </authorList>
    </citation>
    <scope>NUCLEOTIDE SEQUENCE [LARGE SCALE GENOMIC DNA]</scope>
    <source>
        <strain evidence="3 4">NBRC 104335</strain>
    </source>
</reference>
<dbReference type="RefSeq" id="WP_353568152.1">
    <property type="nucleotide sequence ID" value="NZ_BAABRI010000020.1"/>
</dbReference>
<comment type="caution">
    <text evidence="3">The sequence shown here is derived from an EMBL/GenBank/DDBJ whole genome shotgun (WGS) entry which is preliminary data.</text>
</comment>
<dbReference type="InterPro" id="IPR027051">
    <property type="entry name" value="XdhC_Rossmann_dom"/>
</dbReference>
<dbReference type="Proteomes" id="UP001476282">
    <property type="component" value="Unassembled WGS sequence"/>
</dbReference>
<dbReference type="InterPro" id="IPR052698">
    <property type="entry name" value="MoCofactor_Util/Proc"/>
</dbReference>
<feature type="domain" description="XdhC Rossmann" evidence="2">
    <location>
        <begin position="154"/>
        <end position="291"/>
    </location>
</feature>
<feature type="domain" description="XdhC- CoxI" evidence="1">
    <location>
        <begin position="20"/>
        <end position="82"/>
    </location>
</feature>
<organism evidence="3 4">
    <name type="scientific">Haloferula sargassicola</name>
    <dbReference type="NCBI Taxonomy" id="490096"/>
    <lineage>
        <taxon>Bacteria</taxon>
        <taxon>Pseudomonadati</taxon>
        <taxon>Verrucomicrobiota</taxon>
        <taxon>Verrucomicrobiia</taxon>
        <taxon>Verrucomicrobiales</taxon>
        <taxon>Verrucomicrobiaceae</taxon>
        <taxon>Haloferula</taxon>
    </lineage>
</organism>
<evidence type="ECO:0000259" key="2">
    <source>
        <dbReference type="Pfam" id="PF13478"/>
    </source>
</evidence>
<dbReference type="Pfam" id="PF02625">
    <property type="entry name" value="XdhC_CoxI"/>
    <property type="match status" value="1"/>
</dbReference>